<protein>
    <submittedName>
        <fullName evidence="1">Uncharacterized protein</fullName>
    </submittedName>
</protein>
<dbReference type="VEuPathDB" id="VectorBase:GAUT037137"/>
<organism evidence="1 2">
    <name type="scientific">Glossina austeni</name>
    <name type="common">Savannah tsetse fly</name>
    <dbReference type="NCBI Taxonomy" id="7395"/>
    <lineage>
        <taxon>Eukaryota</taxon>
        <taxon>Metazoa</taxon>
        <taxon>Ecdysozoa</taxon>
        <taxon>Arthropoda</taxon>
        <taxon>Hexapoda</taxon>
        <taxon>Insecta</taxon>
        <taxon>Pterygota</taxon>
        <taxon>Neoptera</taxon>
        <taxon>Endopterygota</taxon>
        <taxon>Diptera</taxon>
        <taxon>Brachycera</taxon>
        <taxon>Muscomorpha</taxon>
        <taxon>Hippoboscoidea</taxon>
        <taxon>Glossinidae</taxon>
        <taxon>Glossina</taxon>
    </lineage>
</organism>
<accession>A0A1A9VH64</accession>
<evidence type="ECO:0000313" key="1">
    <source>
        <dbReference type="EnsemblMetazoa" id="GAUT037137-PA"/>
    </source>
</evidence>
<dbReference type="Proteomes" id="UP000078200">
    <property type="component" value="Unassembled WGS sequence"/>
</dbReference>
<evidence type="ECO:0000313" key="2">
    <source>
        <dbReference type="Proteomes" id="UP000078200"/>
    </source>
</evidence>
<name>A0A1A9VH64_GLOAU</name>
<dbReference type="AlphaFoldDB" id="A0A1A9VH64"/>
<proteinExistence type="predicted"/>
<sequence>MATKTEEQLEKLLNLHKCWSCQVTILLQTKMITSVLKALKMKLDPQIMMEIIATKRLIETTSDTVETTDVSSSNLNLKFGIASGFSAIQAECNLCGLKKLAFPATDYNLKHPSIVKRIPRSQLAPKVYQDRNSIERKSRV</sequence>
<keyword evidence="2" id="KW-1185">Reference proteome</keyword>
<reference evidence="1" key="1">
    <citation type="submission" date="2020-05" db="UniProtKB">
        <authorList>
            <consortium name="EnsemblMetazoa"/>
        </authorList>
    </citation>
    <scope>IDENTIFICATION</scope>
    <source>
        <strain evidence="1">TTRI</strain>
    </source>
</reference>
<dbReference type="EnsemblMetazoa" id="GAUT037137-RA">
    <property type="protein sequence ID" value="GAUT037137-PA"/>
    <property type="gene ID" value="GAUT037137"/>
</dbReference>